<dbReference type="FunFam" id="1.25.40.20:FF:000153">
    <property type="entry name" value="inactive serine/threonine-protein kinase TEX14 isoform X3"/>
    <property type="match status" value="1"/>
</dbReference>
<dbReference type="SMART" id="SM00248">
    <property type="entry name" value="ANK"/>
    <property type="match status" value="3"/>
</dbReference>
<dbReference type="PROSITE" id="PS50011">
    <property type="entry name" value="PROTEIN_KINASE_DOM"/>
    <property type="match status" value="1"/>
</dbReference>
<evidence type="ECO:0000256" key="4">
    <source>
        <dbReference type="ARBA" id="ARBA00022454"/>
    </source>
</evidence>
<evidence type="ECO:0000256" key="10">
    <source>
        <dbReference type="ARBA" id="ARBA00022776"/>
    </source>
</evidence>
<dbReference type="GO" id="GO:0051306">
    <property type="term" value="P:mitotic sister chromatid separation"/>
    <property type="evidence" value="ECO:0007669"/>
    <property type="project" value="InterPro"/>
</dbReference>
<evidence type="ECO:0000256" key="13">
    <source>
        <dbReference type="ARBA" id="ARBA00023043"/>
    </source>
</evidence>
<evidence type="ECO:0000256" key="9">
    <source>
        <dbReference type="ARBA" id="ARBA00022741"/>
    </source>
</evidence>
<feature type="domain" description="Protein kinase" evidence="25">
    <location>
        <begin position="103"/>
        <end position="463"/>
    </location>
</feature>
<feature type="compositionally biased region" description="Acidic residues" evidence="24">
    <location>
        <begin position="613"/>
        <end position="622"/>
    </location>
</feature>
<comment type="subcellular location">
    <subcellularLocation>
        <location evidence="3">Chromosome</location>
        <location evidence="3">Centromere</location>
        <location evidence="3">Kinetochore</location>
    </subcellularLocation>
    <subcellularLocation>
        <location evidence="2">Cytoplasm</location>
    </subcellularLocation>
    <subcellularLocation>
        <location evidence="1">Midbody</location>
    </subcellularLocation>
</comment>
<dbReference type="GO" id="GO:0030496">
    <property type="term" value="C:midbody"/>
    <property type="evidence" value="ECO:0007669"/>
    <property type="project" value="UniProtKB-SubCell"/>
</dbReference>
<dbReference type="GO" id="GO:0045171">
    <property type="term" value="C:intercellular bridge"/>
    <property type="evidence" value="ECO:0007669"/>
    <property type="project" value="TreeGrafter"/>
</dbReference>
<feature type="repeat" description="ANK" evidence="22">
    <location>
        <begin position="88"/>
        <end position="120"/>
    </location>
</feature>
<evidence type="ECO:0000256" key="3">
    <source>
        <dbReference type="ARBA" id="ARBA00004629"/>
    </source>
</evidence>
<proteinExistence type="inferred from homology"/>
<evidence type="ECO:0000256" key="12">
    <source>
        <dbReference type="ARBA" id="ARBA00022840"/>
    </source>
</evidence>
<evidence type="ECO:0000313" key="26">
    <source>
        <dbReference type="EMBL" id="ELK35915.1"/>
    </source>
</evidence>
<dbReference type="GO" id="GO:0008608">
    <property type="term" value="P:attachment of spindle microtubules to kinetochore"/>
    <property type="evidence" value="ECO:0007669"/>
    <property type="project" value="InterPro"/>
</dbReference>
<accession>L5MCB6</accession>
<dbReference type="GO" id="GO:0004672">
    <property type="term" value="F:protein kinase activity"/>
    <property type="evidence" value="ECO:0007669"/>
    <property type="project" value="InterPro"/>
</dbReference>
<dbReference type="GO" id="GO:0007094">
    <property type="term" value="P:mitotic spindle assembly checkpoint signaling"/>
    <property type="evidence" value="ECO:0007669"/>
    <property type="project" value="InterPro"/>
</dbReference>
<evidence type="ECO:0000256" key="17">
    <source>
        <dbReference type="ARBA" id="ARBA00057673"/>
    </source>
</evidence>
<dbReference type="GO" id="GO:0000776">
    <property type="term" value="C:kinetochore"/>
    <property type="evidence" value="ECO:0007669"/>
    <property type="project" value="UniProtKB-KW"/>
</dbReference>
<keyword evidence="9" id="KW-0547">Nucleotide-binding</keyword>
<dbReference type="SUPFAM" id="SSF48403">
    <property type="entry name" value="Ankyrin repeat"/>
    <property type="match status" value="1"/>
</dbReference>
<dbReference type="Pfam" id="PF12796">
    <property type="entry name" value="Ank_2"/>
    <property type="match status" value="1"/>
</dbReference>
<gene>
    <name evidence="26" type="ORF">MDA_GLEAN10012137</name>
</gene>
<evidence type="ECO:0000256" key="11">
    <source>
        <dbReference type="ARBA" id="ARBA00022838"/>
    </source>
</evidence>
<comment type="function">
    <text evidence="17">Required both for the formation of intercellular bridges during meiosis and for kinetochore-microtubule attachment during mitosis. Intercellular bridges are evolutionarily conserved structures that connect differentiating germ cells and are required for spermatogenesis and male fertility. Acts by promoting the conversion of midbodies into intercellular bridges via its interaction with CEP55: interaction with CEP55 inhibits the interaction between CEP55 and PDCD6IP/ALIX and TSG101, blocking cell abscission and leading to transform midbodies into intercellular bridges. Also plays a role during mitosis: recruited to kinetochores by PLK1 during early mitosis and regulates the maturation of the outer kinetochores and microtubule attachment. Has no protein kinase activity in vitro.</text>
</comment>
<evidence type="ECO:0000256" key="21">
    <source>
        <dbReference type="ARBA" id="ARBA00083992"/>
    </source>
</evidence>
<dbReference type="PROSITE" id="PS50297">
    <property type="entry name" value="ANK_REP_REGION"/>
    <property type="match status" value="2"/>
</dbReference>
<protein>
    <recommendedName>
        <fullName evidence="19">Inactive serine/threonine-protein kinase TEX14</fullName>
    </recommendedName>
    <alternativeName>
        <fullName evidence="21">Testis-expressed sequence 14</fullName>
    </alternativeName>
    <alternativeName>
        <fullName evidence="20">Testis-expressed sequence 14 protein</fullName>
    </alternativeName>
</protein>
<comment type="subunit">
    <text evidence="18">Interacts with KIF23 and RBM44. Interacts with CEP55; inhibiting interaction between CEP55 and PDCD6IP/ALIX and TSG101.</text>
</comment>
<name>L5MCB6_MYODS</name>
<feature type="compositionally biased region" description="Low complexity" evidence="24">
    <location>
        <begin position="534"/>
        <end position="543"/>
    </location>
</feature>
<dbReference type="PANTHER" id="PTHR23060:SF1">
    <property type="entry name" value="INACTIVE SERINE_THREONINE-PROTEIN KINASE TEX14"/>
    <property type="match status" value="1"/>
</dbReference>
<evidence type="ECO:0000256" key="22">
    <source>
        <dbReference type="PROSITE-ProRule" id="PRU00023"/>
    </source>
</evidence>
<evidence type="ECO:0000259" key="25">
    <source>
        <dbReference type="PROSITE" id="PS50011"/>
    </source>
</evidence>
<keyword evidence="4" id="KW-0158">Chromosome</keyword>
<evidence type="ECO:0000256" key="7">
    <source>
        <dbReference type="ARBA" id="ARBA00022618"/>
    </source>
</evidence>
<dbReference type="FunFam" id="1.10.510.10:FF:000428">
    <property type="entry name" value="inactive serine/threonine-protein kinase TEX14 isoform X1"/>
    <property type="match status" value="1"/>
</dbReference>
<feature type="region of interest" description="Disordered" evidence="24">
    <location>
        <begin position="775"/>
        <end position="796"/>
    </location>
</feature>
<evidence type="ECO:0000256" key="1">
    <source>
        <dbReference type="ARBA" id="ARBA00004214"/>
    </source>
</evidence>
<reference evidence="27" key="1">
    <citation type="journal article" date="2013" name="Science">
        <title>Comparative analysis of bat genomes provides insight into the evolution of flight and immunity.</title>
        <authorList>
            <person name="Zhang G."/>
            <person name="Cowled C."/>
            <person name="Shi Z."/>
            <person name="Huang Z."/>
            <person name="Bishop-Lilly K.A."/>
            <person name="Fang X."/>
            <person name="Wynne J.W."/>
            <person name="Xiong Z."/>
            <person name="Baker M.L."/>
            <person name="Zhao W."/>
            <person name="Tachedjian M."/>
            <person name="Zhu Y."/>
            <person name="Zhou P."/>
            <person name="Jiang X."/>
            <person name="Ng J."/>
            <person name="Yang L."/>
            <person name="Wu L."/>
            <person name="Xiao J."/>
            <person name="Feng Y."/>
            <person name="Chen Y."/>
            <person name="Sun X."/>
            <person name="Zhang Y."/>
            <person name="Marsh G.A."/>
            <person name="Crameri G."/>
            <person name="Broder C.C."/>
            <person name="Frey K.G."/>
            <person name="Wang L.F."/>
            <person name="Wang J."/>
        </authorList>
    </citation>
    <scope>NUCLEOTIDE SEQUENCE [LARGE SCALE GENOMIC DNA]</scope>
</reference>
<evidence type="ECO:0000256" key="23">
    <source>
        <dbReference type="SAM" id="Coils"/>
    </source>
</evidence>
<comment type="similarity">
    <text evidence="16">Belongs to the protein kinase superfamily.</text>
</comment>
<keyword evidence="15" id="KW-0137">Centromere</keyword>
<evidence type="ECO:0000256" key="8">
    <source>
        <dbReference type="ARBA" id="ARBA00022737"/>
    </source>
</evidence>
<dbReference type="AlphaFoldDB" id="L5MCB6"/>
<keyword evidence="13 22" id="KW-0040">ANK repeat</keyword>
<dbReference type="GO" id="GO:0043063">
    <property type="term" value="P:intercellular bridge organization"/>
    <property type="evidence" value="ECO:0007669"/>
    <property type="project" value="InterPro"/>
</dbReference>
<dbReference type="PROSITE" id="PS50088">
    <property type="entry name" value="ANK_REPEAT"/>
    <property type="match status" value="2"/>
</dbReference>
<feature type="repeat" description="ANK" evidence="22">
    <location>
        <begin position="55"/>
        <end position="87"/>
    </location>
</feature>
<keyword evidence="23" id="KW-0175">Coiled coil</keyword>
<dbReference type="InterPro" id="IPR001245">
    <property type="entry name" value="Ser-Thr/Tyr_kinase_cat_dom"/>
</dbReference>
<evidence type="ECO:0000256" key="19">
    <source>
        <dbReference type="ARBA" id="ARBA00073130"/>
    </source>
</evidence>
<feature type="region of interest" description="Disordered" evidence="24">
    <location>
        <begin position="560"/>
        <end position="585"/>
    </location>
</feature>
<evidence type="ECO:0000256" key="6">
    <source>
        <dbReference type="ARBA" id="ARBA00022553"/>
    </source>
</evidence>
<dbReference type="Gene3D" id="1.10.510.10">
    <property type="entry name" value="Transferase(Phosphotransferase) domain 1"/>
    <property type="match status" value="1"/>
</dbReference>
<dbReference type="GO" id="GO:0005737">
    <property type="term" value="C:cytoplasm"/>
    <property type="evidence" value="ECO:0007669"/>
    <property type="project" value="UniProtKB-SubCell"/>
</dbReference>
<keyword evidence="11" id="KW-0995">Kinetochore</keyword>
<dbReference type="InterPro" id="IPR011009">
    <property type="entry name" value="Kinase-like_dom_sf"/>
</dbReference>
<dbReference type="SUPFAM" id="SSF56112">
    <property type="entry name" value="Protein kinase-like (PK-like)"/>
    <property type="match status" value="1"/>
</dbReference>
<evidence type="ECO:0000256" key="15">
    <source>
        <dbReference type="ARBA" id="ARBA00023328"/>
    </source>
</evidence>
<dbReference type="InterPro" id="IPR002110">
    <property type="entry name" value="Ankyrin_rpt"/>
</dbReference>
<dbReference type="InterPro" id="IPR036770">
    <property type="entry name" value="Ankyrin_rpt-contain_sf"/>
</dbReference>
<evidence type="ECO:0000256" key="2">
    <source>
        <dbReference type="ARBA" id="ARBA00004496"/>
    </source>
</evidence>
<keyword evidence="27" id="KW-1185">Reference proteome</keyword>
<keyword evidence="7" id="KW-0132">Cell division</keyword>
<keyword evidence="14" id="KW-0131">Cell cycle</keyword>
<keyword evidence="8" id="KW-0677">Repeat</keyword>
<evidence type="ECO:0000256" key="14">
    <source>
        <dbReference type="ARBA" id="ARBA00023306"/>
    </source>
</evidence>
<evidence type="ECO:0000256" key="5">
    <source>
        <dbReference type="ARBA" id="ARBA00022490"/>
    </source>
</evidence>
<sequence>MSRAVQLPVPCPVRLGSLKGDSLEAQLHEYVREGSYLKVKKILKKGIYVDAVNSLGQTPLFLASLLGLTKLVDILVDYGSDPNHRCFDGSTPVHAAAFSGNQWILSKVLDAGGDLRLHDEKGQSPQAWALTAGKECGTVMVEFMHRCASHMQAVVQDFSCDLLKKVDSTERLICSLPRFGGLVPGLVWKGSRVTVKELRLPTHPHCSKLRLADLLIAEQEHSSKLRHRHLLQLMAVCLSQDLEKTRLVYERITIGTLFSVLHERRAEFPLLHMEEIVHLLLQVSEALRYLHSWGFIHRALSSYAVHIVSTGEARLTNLEYMLESQDRDVHRDLTRVPLPAQLYKWAAPEVILQKEVTVKSDIYSFSVIIQEILTDNIPWDDLDGSVIKRAIVMGNYLEADFRLPKPYYDIVKSGIQVRQKDRTMNLQDIQYILKNDLKELIGAQRTQPAESPRVQRYERHPDVSVYLGLTSEHLKENPDLEIKELKEAGSQLHSPRNPSEKATPDPQVPDPSLMATEAQRQDAAPPACFVAGESRSPSSGPSSLCSFEMNEIYSRCLDTEGDKEEEPPGVGLSLEGASQNQGGELRSLEEELEKMEREACCFCEKSESSSEADTEVSFEDWDQQNGSLSSPSPPKPAREARCKASKWSKTDMYISKCILDVKIAQAMANQNNEKIKQKFNEYERRLKEQEECMSLWASSRMFPNLSHLPAAVGPPSSVYIPPALPRGQGPDAGGNCPTLARSPRAVRDFQGEHFGKRSRGRSSCDWKPFPAFIQVSEESTGDSSEKSHQVKLRSGR</sequence>
<dbReference type="Proteomes" id="UP000010556">
    <property type="component" value="Unassembled WGS sequence"/>
</dbReference>
<evidence type="ECO:0000256" key="18">
    <source>
        <dbReference type="ARBA" id="ARBA00066020"/>
    </source>
</evidence>
<keyword evidence="6" id="KW-0597">Phosphoprotein</keyword>
<keyword evidence="12" id="KW-0067">ATP-binding</keyword>
<dbReference type="Pfam" id="PF07714">
    <property type="entry name" value="PK_Tyr_Ser-Thr"/>
    <property type="match status" value="1"/>
</dbReference>
<feature type="region of interest" description="Disordered" evidence="24">
    <location>
        <begin position="488"/>
        <end position="543"/>
    </location>
</feature>
<dbReference type="PANTHER" id="PTHR23060">
    <property type="entry name" value="TESTIS EXPRESSED GENE 14"/>
    <property type="match status" value="1"/>
</dbReference>
<keyword evidence="10" id="KW-0498">Mitosis</keyword>
<dbReference type="InterPro" id="IPR000719">
    <property type="entry name" value="Prot_kinase_dom"/>
</dbReference>
<dbReference type="Gene3D" id="1.25.40.20">
    <property type="entry name" value="Ankyrin repeat-containing domain"/>
    <property type="match status" value="1"/>
</dbReference>
<keyword evidence="5" id="KW-0963">Cytoplasm</keyword>
<dbReference type="GO" id="GO:0007140">
    <property type="term" value="P:male meiotic nuclear division"/>
    <property type="evidence" value="ECO:0007669"/>
    <property type="project" value="InterPro"/>
</dbReference>
<dbReference type="EMBL" id="KB102034">
    <property type="protein sequence ID" value="ELK35915.1"/>
    <property type="molecule type" value="Genomic_DNA"/>
</dbReference>
<evidence type="ECO:0000256" key="24">
    <source>
        <dbReference type="SAM" id="MobiDB-lite"/>
    </source>
</evidence>
<evidence type="ECO:0000256" key="20">
    <source>
        <dbReference type="ARBA" id="ARBA00081075"/>
    </source>
</evidence>
<dbReference type="GO" id="GO:0005524">
    <property type="term" value="F:ATP binding"/>
    <property type="evidence" value="ECO:0007669"/>
    <property type="project" value="UniProtKB-KW"/>
</dbReference>
<dbReference type="InterPro" id="IPR039339">
    <property type="entry name" value="Tex14"/>
</dbReference>
<feature type="region of interest" description="Disordered" evidence="24">
    <location>
        <begin position="613"/>
        <end position="642"/>
    </location>
</feature>
<dbReference type="GO" id="GO:0051301">
    <property type="term" value="P:cell division"/>
    <property type="evidence" value="ECO:0007669"/>
    <property type="project" value="UniProtKB-KW"/>
</dbReference>
<feature type="coiled-coil region" evidence="23">
    <location>
        <begin position="665"/>
        <end position="692"/>
    </location>
</feature>
<organism evidence="26 27">
    <name type="scientific">Myotis davidii</name>
    <name type="common">David's myotis</name>
    <dbReference type="NCBI Taxonomy" id="225400"/>
    <lineage>
        <taxon>Eukaryota</taxon>
        <taxon>Metazoa</taxon>
        <taxon>Chordata</taxon>
        <taxon>Craniata</taxon>
        <taxon>Vertebrata</taxon>
        <taxon>Euteleostomi</taxon>
        <taxon>Mammalia</taxon>
        <taxon>Eutheria</taxon>
        <taxon>Laurasiatheria</taxon>
        <taxon>Chiroptera</taxon>
        <taxon>Yangochiroptera</taxon>
        <taxon>Vespertilionidae</taxon>
        <taxon>Myotis</taxon>
    </lineage>
</organism>
<evidence type="ECO:0000313" key="27">
    <source>
        <dbReference type="Proteomes" id="UP000010556"/>
    </source>
</evidence>
<evidence type="ECO:0000256" key="16">
    <source>
        <dbReference type="ARBA" id="ARBA00038349"/>
    </source>
</evidence>